<feature type="region of interest" description="Disordered" evidence="3">
    <location>
        <begin position="270"/>
        <end position="399"/>
    </location>
</feature>
<dbReference type="Pfam" id="PF13191">
    <property type="entry name" value="AAA_16"/>
    <property type="match status" value="1"/>
</dbReference>
<dbReference type="Gene3D" id="3.40.50.300">
    <property type="entry name" value="P-loop containing nucleotide triphosphate hydrolases"/>
    <property type="match status" value="1"/>
</dbReference>
<dbReference type="GO" id="GO:0004016">
    <property type="term" value="F:adenylate cyclase activity"/>
    <property type="evidence" value="ECO:0007669"/>
    <property type="project" value="TreeGrafter"/>
</dbReference>
<dbReference type="SUPFAM" id="SSF52540">
    <property type="entry name" value="P-loop containing nucleoside triphosphate hydrolases"/>
    <property type="match status" value="1"/>
</dbReference>
<evidence type="ECO:0000313" key="5">
    <source>
        <dbReference type="EMBL" id="NYG08101.1"/>
    </source>
</evidence>
<dbReference type="GO" id="GO:0005524">
    <property type="term" value="F:ATP binding"/>
    <property type="evidence" value="ECO:0007669"/>
    <property type="project" value="UniProtKB-KW"/>
</dbReference>
<evidence type="ECO:0000256" key="3">
    <source>
        <dbReference type="SAM" id="MobiDB-lite"/>
    </source>
</evidence>
<feature type="compositionally biased region" description="Low complexity" evidence="3">
    <location>
        <begin position="270"/>
        <end position="280"/>
    </location>
</feature>
<dbReference type="InterPro" id="IPR027417">
    <property type="entry name" value="P-loop_NTPase"/>
</dbReference>
<dbReference type="Proteomes" id="UP000573599">
    <property type="component" value="Unassembled WGS sequence"/>
</dbReference>
<dbReference type="RefSeq" id="WP_179422352.1">
    <property type="nucleotide sequence ID" value="NZ_JACCAB010000001.1"/>
</dbReference>
<accession>A0A852WKF5</accession>
<dbReference type="AlphaFoldDB" id="A0A852WKF5"/>
<evidence type="ECO:0000256" key="2">
    <source>
        <dbReference type="ARBA" id="ARBA00022840"/>
    </source>
</evidence>
<protein>
    <recommendedName>
        <fullName evidence="4">Orc1-like AAA ATPase domain-containing protein</fullName>
    </recommendedName>
</protein>
<name>A0A852WKF5_9MICO</name>
<feature type="domain" description="Orc1-like AAA ATPase" evidence="4">
    <location>
        <begin position="12"/>
        <end position="153"/>
    </location>
</feature>
<dbReference type="EMBL" id="JACCAB010000001">
    <property type="protein sequence ID" value="NYG08101.1"/>
    <property type="molecule type" value="Genomic_DNA"/>
</dbReference>
<feature type="compositionally biased region" description="Gly residues" evidence="3">
    <location>
        <begin position="315"/>
        <end position="327"/>
    </location>
</feature>
<organism evidence="5 6">
    <name type="scientific">Pedococcus badiiscoriae</name>
    <dbReference type="NCBI Taxonomy" id="642776"/>
    <lineage>
        <taxon>Bacteria</taxon>
        <taxon>Bacillati</taxon>
        <taxon>Actinomycetota</taxon>
        <taxon>Actinomycetes</taxon>
        <taxon>Micrococcales</taxon>
        <taxon>Intrasporangiaceae</taxon>
        <taxon>Pedococcus</taxon>
    </lineage>
</organism>
<evidence type="ECO:0000256" key="1">
    <source>
        <dbReference type="ARBA" id="ARBA00022741"/>
    </source>
</evidence>
<reference evidence="5 6" key="1">
    <citation type="submission" date="2020-07" db="EMBL/GenBank/DDBJ databases">
        <title>Sequencing the genomes of 1000 actinobacteria strains.</title>
        <authorList>
            <person name="Klenk H.-P."/>
        </authorList>
    </citation>
    <scope>NUCLEOTIDE SEQUENCE [LARGE SCALE GENOMIC DNA]</scope>
    <source>
        <strain evidence="5 6">DSM 23987</strain>
    </source>
</reference>
<sequence>MAPADTPSGDVFVGRSGELDELDAALASARAGHGRTVLVLGDAGVGKTRLGQRACVLARDFLVLSGASLPLSSLSIPLLPLRTAVGVLPPEQRPVLLRAAGAEAAEAFDSWLGERCADGPVALVVDDLQWSDPATLDVLMWVTAGLTTRRLALIVTVRRGEAGPGHPLHRWLADVRRLPGFVELPLGPLDLEDTRAQLTAVLGEVPHDTLVREVYGRTGGNSYLNRLLVQGLSPTQTTLGAGLPEDLSSAVLRAWHHLAAPARELSRVLAGAGRAPPSGARRPRDAPLPAGVACLQRGVRSRARPDPVDRSVAGGHPGQDARGGGPRGPRRRAVARDVELPRLRLRRRPGHGAALGRAPARGTRCGHDGDGDAGDAPHPVRVAATPRGPCPRRPGPAGP</sequence>
<proteinExistence type="predicted"/>
<dbReference type="InterPro" id="IPR041664">
    <property type="entry name" value="AAA_16"/>
</dbReference>
<feature type="compositionally biased region" description="Low complexity" evidence="3">
    <location>
        <begin position="374"/>
        <end position="387"/>
    </location>
</feature>
<evidence type="ECO:0000313" key="6">
    <source>
        <dbReference type="Proteomes" id="UP000573599"/>
    </source>
</evidence>
<feature type="compositionally biased region" description="Pro residues" evidence="3">
    <location>
        <begin position="388"/>
        <end position="399"/>
    </location>
</feature>
<evidence type="ECO:0000259" key="4">
    <source>
        <dbReference type="Pfam" id="PF13191"/>
    </source>
</evidence>
<gene>
    <name evidence="5" type="ORF">BJ986_002588</name>
</gene>
<keyword evidence="1" id="KW-0547">Nucleotide-binding</keyword>
<comment type="caution">
    <text evidence="5">The sequence shown here is derived from an EMBL/GenBank/DDBJ whole genome shotgun (WGS) entry which is preliminary data.</text>
</comment>
<dbReference type="GO" id="GO:0005737">
    <property type="term" value="C:cytoplasm"/>
    <property type="evidence" value="ECO:0007669"/>
    <property type="project" value="TreeGrafter"/>
</dbReference>
<dbReference type="PANTHER" id="PTHR16305">
    <property type="entry name" value="TESTICULAR SOLUBLE ADENYLYL CYCLASE"/>
    <property type="match status" value="1"/>
</dbReference>
<dbReference type="PANTHER" id="PTHR16305:SF35">
    <property type="entry name" value="TRANSCRIPTIONAL ACTIVATOR DOMAIN"/>
    <property type="match status" value="1"/>
</dbReference>
<keyword evidence="6" id="KW-1185">Reference proteome</keyword>
<keyword evidence="2" id="KW-0067">ATP-binding</keyword>
<feature type="compositionally biased region" description="Low complexity" evidence="3">
    <location>
        <begin position="351"/>
        <end position="362"/>
    </location>
</feature>